<feature type="compositionally biased region" description="Basic residues" evidence="1">
    <location>
        <begin position="1"/>
        <end position="10"/>
    </location>
</feature>
<sequence>MRRTGCHRPGKPPISPNYGNRLAEGKYPMVVPSRPISDPSCGCSRGNLAAMFATHMEPWRL</sequence>
<dbReference type="AlphaFoldDB" id="A0A1H4UJM6"/>
<feature type="region of interest" description="Disordered" evidence="1">
    <location>
        <begin position="1"/>
        <end position="20"/>
    </location>
</feature>
<accession>A0A1H4UJM6</accession>
<organism evidence="2 3">
    <name type="scientific">Bradyrhizobium erythrophlei</name>
    <dbReference type="NCBI Taxonomy" id="1437360"/>
    <lineage>
        <taxon>Bacteria</taxon>
        <taxon>Pseudomonadati</taxon>
        <taxon>Pseudomonadota</taxon>
        <taxon>Alphaproteobacteria</taxon>
        <taxon>Hyphomicrobiales</taxon>
        <taxon>Nitrobacteraceae</taxon>
        <taxon>Bradyrhizobium</taxon>
    </lineage>
</organism>
<name>A0A1H4UJM6_9BRAD</name>
<protein>
    <submittedName>
        <fullName evidence="2">Uncharacterized protein</fullName>
    </submittedName>
</protein>
<gene>
    <name evidence="2" type="ORF">SAMN05444164_2472</name>
</gene>
<reference evidence="2 3" key="1">
    <citation type="submission" date="2016-10" db="EMBL/GenBank/DDBJ databases">
        <authorList>
            <person name="de Groot N.N."/>
        </authorList>
    </citation>
    <scope>NUCLEOTIDE SEQUENCE [LARGE SCALE GENOMIC DNA]</scope>
    <source>
        <strain evidence="2 3">MT12</strain>
    </source>
</reference>
<evidence type="ECO:0000313" key="2">
    <source>
        <dbReference type="EMBL" id="SEC68618.1"/>
    </source>
</evidence>
<dbReference type="EMBL" id="FNTH01000001">
    <property type="protein sequence ID" value="SEC68618.1"/>
    <property type="molecule type" value="Genomic_DNA"/>
</dbReference>
<dbReference type="Proteomes" id="UP000198992">
    <property type="component" value="Unassembled WGS sequence"/>
</dbReference>
<evidence type="ECO:0000313" key="3">
    <source>
        <dbReference type="Proteomes" id="UP000198992"/>
    </source>
</evidence>
<evidence type="ECO:0000256" key="1">
    <source>
        <dbReference type="SAM" id="MobiDB-lite"/>
    </source>
</evidence>
<proteinExistence type="predicted"/>